<reference evidence="10 11" key="1">
    <citation type="submission" date="2018-02" db="EMBL/GenBank/DDBJ databases">
        <title>novel marine gammaproteobacteria from coastal saline agro ecosystem.</title>
        <authorList>
            <person name="Krishnan R."/>
            <person name="Ramesh Kumar N."/>
        </authorList>
    </citation>
    <scope>NUCLEOTIDE SEQUENCE [LARGE SCALE GENOMIC DNA]</scope>
    <source>
        <strain evidence="10 11">228</strain>
    </source>
</reference>
<keyword evidence="3 7" id="KW-0489">Methyltransferase</keyword>
<evidence type="ECO:0000256" key="7">
    <source>
        <dbReference type="HAMAP-Rule" id="MF_00607"/>
    </source>
</evidence>
<feature type="binding site" evidence="7 8">
    <location>
        <position position="97"/>
    </location>
    <ligand>
        <name>S-adenosyl-L-methionine</name>
        <dbReference type="ChEBI" id="CHEBI:59789"/>
    </ligand>
</feature>
<dbReference type="PROSITE" id="PS01131">
    <property type="entry name" value="RRNA_A_DIMETH"/>
    <property type="match status" value="1"/>
</dbReference>
<dbReference type="EC" id="2.1.1.182" evidence="7"/>
<evidence type="ECO:0000259" key="9">
    <source>
        <dbReference type="SMART" id="SM00650"/>
    </source>
</evidence>
<organism evidence="10 11">
    <name type="scientific">Proteobacteria bacterium 228</name>
    <dbReference type="NCBI Taxonomy" id="2083153"/>
    <lineage>
        <taxon>Bacteria</taxon>
        <taxon>Pseudomonadati</taxon>
        <taxon>Pseudomonadota</taxon>
    </lineage>
</organism>
<dbReference type="InterPro" id="IPR023165">
    <property type="entry name" value="rRNA_Ade_diMease-like_C"/>
</dbReference>
<dbReference type="GO" id="GO:0052908">
    <property type="term" value="F:16S rRNA (adenine(1518)-N(6)/adenine(1519)-N(6))-dimethyltransferase activity"/>
    <property type="evidence" value="ECO:0007669"/>
    <property type="project" value="UniProtKB-EC"/>
</dbReference>
<dbReference type="NCBIfam" id="TIGR00755">
    <property type="entry name" value="ksgA"/>
    <property type="match status" value="1"/>
</dbReference>
<evidence type="ECO:0000256" key="3">
    <source>
        <dbReference type="ARBA" id="ARBA00022603"/>
    </source>
</evidence>
<dbReference type="OrthoDB" id="9814755at2"/>
<evidence type="ECO:0000313" key="11">
    <source>
        <dbReference type="Proteomes" id="UP000238196"/>
    </source>
</evidence>
<sequence>MTSKHSGTHKSPGFQARKRFGQNFLHDAGIIGRIIRAINPQPGQRIVEIGPGMGALTQDLIAAAGQLDVVELDRDLIPILRTNLFRHLDTLRVHEADALKFDFSSLLHEPAEQLRVVGNLPYNISTPLIFHLLSYQSRIKDMHFMLQKEVVERMAAGPGDNNYGRLSIMTQYYCQVMPLFLVGPGAFNPPPKVDSAIVRLAPYTELPHPAQSLPALDLVVRTAFSQRRKTLRNTLKPLLEASHIESLGINPGDRPEHLSLQDYVRLSDLYFQLHPTPVTHTTDGSGAAE</sequence>
<dbReference type="SMART" id="SM00650">
    <property type="entry name" value="rADc"/>
    <property type="match status" value="1"/>
</dbReference>
<dbReference type="PROSITE" id="PS51689">
    <property type="entry name" value="SAM_RNA_A_N6_MT"/>
    <property type="match status" value="1"/>
</dbReference>
<feature type="domain" description="Ribosomal RNA adenine methylase transferase N-terminal" evidence="9">
    <location>
        <begin position="30"/>
        <end position="204"/>
    </location>
</feature>
<comment type="subcellular location">
    <subcellularLocation>
        <location evidence="7">Cytoplasm</location>
    </subcellularLocation>
</comment>
<evidence type="ECO:0000256" key="5">
    <source>
        <dbReference type="ARBA" id="ARBA00022691"/>
    </source>
</evidence>
<dbReference type="AlphaFoldDB" id="A0A2S5KJB1"/>
<dbReference type="InterPro" id="IPR029063">
    <property type="entry name" value="SAM-dependent_MTases_sf"/>
</dbReference>
<dbReference type="PANTHER" id="PTHR11727">
    <property type="entry name" value="DIMETHYLADENOSINE TRANSFERASE"/>
    <property type="match status" value="1"/>
</dbReference>
<evidence type="ECO:0000313" key="10">
    <source>
        <dbReference type="EMBL" id="PPC74599.1"/>
    </source>
</evidence>
<keyword evidence="6 7" id="KW-0694">RNA-binding</keyword>
<keyword evidence="1 7" id="KW-0963">Cytoplasm</keyword>
<dbReference type="Pfam" id="PF00398">
    <property type="entry name" value="RrnaAD"/>
    <property type="match status" value="1"/>
</dbReference>
<evidence type="ECO:0000256" key="8">
    <source>
        <dbReference type="PROSITE-ProRule" id="PRU01026"/>
    </source>
</evidence>
<dbReference type="InterPro" id="IPR020596">
    <property type="entry name" value="rRNA_Ade_Mease_Trfase_CS"/>
</dbReference>
<dbReference type="InterPro" id="IPR011530">
    <property type="entry name" value="rRNA_adenine_dimethylase"/>
</dbReference>
<gene>
    <name evidence="7" type="primary">rsmA</name>
    <name evidence="7" type="synonym">ksgA</name>
    <name evidence="10" type="ORF">C4K68_25100</name>
</gene>
<dbReference type="FunFam" id="1.10.8.100:FF:000001">
    <property type="entry name" value="Ribosomal RNA small subunit methyltransferase A"/>
    <property type="match status" value="1"/>
</dbReference>
<comment type="catalytic activity">
    <reaction evidence="7">
        <text>adenosine(1518)/adenosine(1519) in 16S rRNA + 4 S-adenosyl-L-methionine = N(6)-dimethyladenosine(1518)/N(6)-dimethyladenosine(1519) in 16S rRNA + 4 S-adenosyl-L-homocysteine + 4 H(+)</text>
        <dbReference type="Rhea" id="RHEA:19609"/>
        <dbReference type="Rhea" id="RHEA-COMP:10232"/>
        <dbReference type="Rhea" id="RHEA-COMP:10233"/>
        <dbReference type="ChEBI" id="CHEBI:15378"/>
        <dbReference type="ChEBI" id="CHEBI:57856"/>
        <dbReference type="ChEBI" id="CHEBI:59789"/>
        <dbReference type="ChEBI" id="CHEBI:74411"/>
        <dbReference type="ChEBI" id="CHEBI:74493"/>
        <dbReference type="EC" id="2.1.1.182"/>
    </reaction>
</comment>
<evidence type="ECO:0000256" key="4">
    <source>
        <dbReference type="ARBA" id="ARBA00022679"/>
    </source>
</evidence>
<dbReference type="GO" id="GO:0003723">
    <property type="term" value="F:RNA binding"/>
    <property type="evidence" value="ECO:0007669"/>
    <property type="project" value="UniProtKB-UniRule"/>
</dbReference>
<protein>
    <recommendedName>
        <fullName evidence="7">Ribosomal RNA small subunit methyltransferase A</fullName>
        <ecNumber evidence="7">2.1.1.182</ecNumber>
    </recommendedName>
    <alternativeName>
        <fullName evidence="7">16S rRNA (adenine(1518)-N(6)/adenine(1519)-N(6))-dimethyltransferase</fullName>
    </alternativeName>
    <alternativeName>
        <fullName evidence="7">16S rRNA dimethyladenosine transferase</fullName>
    </alternativeName>
    <alternativeName>
        <fullName evidence="7">16S rRNA dimethylase</fullName>
    </alternativeName>
    <alternativeName>
        <fullName evidence="7">S-adenosylmethionine-6-N', N'-adenosyl(rRNA) dimethyltransferase</fullName>
    </alternativeName>
</protein>
<proteinExistence type="inferred from homology"/>
<evidence type="ECO:0000256" key="1">
    <source>
        <dbReference type="ARBA" id="ARBA00022490"/>
    </source>
</evidence>
<comment type="caution">
    <text evidence="10">The sequence shown here is derived from an EMBL/GenBank/DDBJ whole genome shotgun (WGS) entry which is preliminary data.</text>
</comment>
<dbReference type="Gene3D" id="3.40.50.150">
    <property type="entry name" value="Vaccinia Virus protein VP39"/>
    <property type="match status" value="1"/>
</dbReference>
<keyword evidence="5 7" id="KW-0949">S-adenosyl-L-methionine</keyword>
<evidence type="ECO:0000256" key="6">
    <source>
        <dbReference type="ARBA" id="ARBA00022884"/>
    </source>
</evidence>
<dbReference type="InterPro" id="IPR020598">
    <property type="entry name" value="rRNA_Ade_methylase_Trfase_N"/>
</dbReference>
<feature type="binding site" evidence="7 8">
    <location>
        <position position="23"/>
    </location>
    <ligand>
        <name>S-adenosyl-L-methionine</name>
        <dbReference type="ChEBI" id="CHEBI:59789"/>
    </ligand>
</feature>
<evidence type="ECO:0000256" key="2">
    <source>
        <dbReference type="ARBA" id="ARBA00022552"/>
    </source>
</evidence>
<feature type="binding site" evidence="7 8">
    <location>
        <position position="50"/>
    </location>
    <ligand>
        <name>S-adenosyl-L-methionine</name>
        <dbReference type="ChEBI" id="CHEBI:59789"/>
    </ligand>
</feature>
<dbReference type="Proteomes" id="UP000238196">
    <property type="component" value="Unassembled WGS sequence"/>
</dbReference>
<dbReference type="Gene3D" id="1.10.8.100">
    <property type="entry name" value="Ribosomal RNA adenine dimethylase-like, domain 2"/>
    <property type="match status" value="1"/>
</dbReference>
<dbReference type="EMBL" id="PRLP01000143">
    <property type="protein sequence ID" value="PPC74599.1"/>
    <property type="molecule type" value="Genomic_DNA"/>
</dbReference>
<feature type="binding site" evidence="7 8">
    <location>
        <position position="71"/>
    </location>
    <ligand>
        <name>S-adenosyl-L-methionine</name>
        <dbReference type="ChEBI" id="CHEBI:59789"/>
    </ligand>
</feature>
<comment type="similarity">
    <text evidence="7">Belongs to the class I-like SAM-binding methyltransferase superfamily. rRNA adenine N(6)-methyltransferase family. RsmA subfamily.</text>
</comment>
<feature type="binding site" evidence="7 8">
    <location>
        <position position="119"/>
    </location>
    <ligand>
        <name>S-adenosyl-L-methionine</name>
        <dbReference type="ChEBI" id="CHEBI:59789"/>
    </ligand>
</feature>
<accession>A0A2S5KJB1</accession>
<dbReference type="SUPFAM" id="SSF53335">
    <property type="entry name" value="S-adenosyl-L-methionine-dependent methyltransferases"/>
    <property type="match status" value="1"/>
</dbReference>
<dbReference type="CDD" id="cd02440">
    <property type="entry name" value="AdoMet_MTases"/>
    <property type="match status" value="1"/>
</dbReference>
<dbReference type="GO" id="GO:0005829">
    <property type="term" value="C:cytosol"/>
    <property type="evidence" value="ECO:0007669"/>
    <property type="project" value="TreeGrafter"/>
</dbReference>
<feature type="binding site" evidence="7 8">
    <location>
        <position position="25"/>
    </location>
    <ligand>
        <name>S-adenosyl-L-methionine</name>
        <dbReference type="ChEBI" id="CHEBI:59789"/>
    </ligand>
</feature>
<keyword evidence="4 7" id="KW-0808">Transferase</keyword>
<name>A0A2S5KJB1_9PROT</name>
<dbReference type="InterPro" id="IPR001737">
    <property type="entry name" value="KsgA/Erm"/>
</dbReference>
<dbReference type="PANTHER" id="PTHR11727:SF7">
    <property type="entry name" value="DIMETHYLADENOSINE TRANSFERASE-RELATED"/>
    <property type="match status" value="1"/>
</dbReference>
<comment type="function">
    <text evidence="7">Specifically dimethylates two adjacent adenosines (A1518 and A1519) in the loop of a conserved hairpin near the 3'-end of 16S rRNA in the 30S particle. May play a critical role in biogenesis of 30S subunits.</text>
</comment>
<dbReference type="HAMAP" id="MF_00607">
    <property type="entry name" value="16SrRNA_methyltr_A"/>
    <property type="match status" value="1"/>
</dbReference>
<keyword evidence="2 7" id="KW-0698">rRNA processing</keyword>